<feature type="region of interest" description="Disordered" evidence="4">
    <location>
        <begin position="1136"/>
        <end position="1166"/>
    </location>
</feature>
<proteinExistence type="inferred from homology"/>
<feature type="transmembrane region" description="Helical" evidence="2">
    <location>
        <begin position="209"/>
        <end position="227"/>
    </location>
</feature>
<dbReference type="PANTHER" id="PTHR33163:SF40">
    <property type="entry name" value="PROTEIN TIC 214"/>
    <property type="match status" value="1"/>
</dbReference>
<dbReference type="GO" id="GO:0015031">
    <property type="term" value="P:protein transport"/>
    <property type="evidence" value="ECO:0007669"/>
    <property type="project" value="UniProtKB-KW"/>
</dbReference>
<keyword evidence="2" id="KW-0813">Transport</keyword>
<dbReference type="Pfam" id="PF05758">
    <property type="entry name" value="Ycf1"/>
    <property type="match status" value="2"/>
</dbReference>
<dbReference type="RefSeq" id="YP_008994542.1">
    <property type="nucleotide sequence ID" value="NC_023260.1"/>
</dbReference>
<feature type="region of interest" description="Disordered" evidence="4">
    <location>
        <begin position="376"/>
        <end position="411"/>
    </location>
</feature>
<feature type="transmembrane region" description="Helical" evidence="2">
    <location>
        <begin position="300"/>
        <end position="321"/>
    </location>
</feature>
<evidence type="ECO:0000256" key="4">
    <source>
        <dbReference type="SAM" id="MobiDB-lite"/>
    </source>
</evidence>
<keyword evidence="2 5" id="KW-0934">Plastid</keyword>
<keyword evidence="2" id="KW-0472">Membrane</keyword>
<feature type="transmembrane region" description="Helical" evidence="2">
    <location>
        <begin position="153"/>
        <end position="174"/>
    </location>
</feature>
<keyword evidence="2" id="KW-0812">Transmembrane</keyword>
<keyword evidence="3" id="KW-0175">Coiled coil</keyword>
<keyword evidence="2" id="KW-1133">Transmembrane helix</keyword>
<dbReference type="RefSeq" id="YP_008994530.1">
    <property type="nucleotide sequence ID" value="NC_023260.1"/>
</dbReference>
<dbReference type="GO" id="GO:0009706">
    <property type="term" value="C:chloroplast inner membrane"/>
    <property type="evidence" value="ECO:0007669"/>
    <property type="project" value="UniProtKB-SubCell"/>
</dbReference>
<name>V9P879_9ROSI</name>
<evidence type="ECO:0000313" key="5">
    <source>
        <dbReference type="EMBL" id="AGV02971.1"/>
    </source>
</evidence>
<comment type="subunit">
    <text evidence="2">Part of the Tic complex.</text>
</comment>
<evidence type="ECO:0000256" key="1">
    <source>
        <dbReference type="ARBA" id="ARBA00004141"/>
    </source>
</evidence>
<feature type="coiled-coil region" evidence="3">
    <location>
        <begin position="1398"/>
        <end position="1425"/>
    </location>
</feature>
<gene>
    <name evidence="5" type="primary">ycf1</name>
    <name evidence="2" type="synonym">TIC214</name>
</gene>
<dbReference type="GeneID" id="18129628"/>
<keyword evidence="2" id="KW-0653">Protein transport</keyword>
<sequence>MYRTKVYSLRAAVIFGLFYGSLVTFSKGTTYLFLLRPRILEKEEGRRQRVAIEAGFTLGHFVGFIIIFHAPLYKTLQSDYMKYFLTLYYCFYQFFEKNNLTKQTYFVPINSIHHLRREFLKSLSFRLLNYAFFPNGNLSKIIPMYLVRSDYKILFITSSCVGWLMGHILCMNLTGSLVKWLREKHAWKSFNRARMFIEYQIYQAQHRGLIRSIHLSITNAVVFLFWLRSSLMKNKMKLIRSLLIWVQQNFLWVQHKFLWIRKNYTILNIFYAIKYLRYLIPDTLRSVTKRKRFEFNYFEAQTVNFLLRLLTISIFISALYYSGRTWQPLFPFCRGPRSFYNYGLEEPLAALLGENEEALEEARSLGLTTKAKKKKYEKPEIKEEDDEPEVEDDEAWRESEELRKQREDEEFEAGLAQDLAEREKERGRAWVKENSKKAVLDELESIPFFKFFVQRHIRANRMIRPNRYIINHWEKNIVKKEMSQFFFFKCKSDGKERRSFTYLPALATFFEMIEKRVSFFLKEELSSDKFYELWVLRNEQKKEFLNEEFFTRVNNLKRKGNDPGHPSFYTCEQPQPPEFPSLEGLEKRTRLYKFKNTPENFQNVISVPGYVAIAEEIYSPEDHENDPFLNGPSRGSFYDKSEIEIYNQKRAASKSVDGVRAKLYRLVSLKVGRLFRDPKEIGKLIYARMKRACTLARPILIRVIVKSILNINMFMFGRRPSHNARVLYYWIFQAMEQHNMFISRYININNEVFKNIKNAVMDWMSGDIKPISDIKLMLKLLFIDIDETPMKKPKPKKGSYFARNRIFTRLLSLSTEYDKREQKLNIRNLFSQKEDIKLYKNKKKLYRKKKKRLSFLKTGSPRSLDSKDRREVYQFLVQATRYFPRDKKEYLTLLKTKYFNVDDLDFGMDLCEVSQKPFMGNIKKRYKICIQVATSKATIVKRVPQWNYYLAEADTRWFSRFLVKDNKWAPEPMSYRTKKAKFRGIPTRRHMQDDDYSMSLSFVLKQFRRPDFRRHILKGTVRTLRRKMTVCAGYQHRVLSPLFLPKRRKSTLLILSTLDIREVLKRFRRGLVYMWEPYGFFELHFISKQMNPVLQNLLRDPMCKKLRMDLIFSKGWIIKILRLMWESPDFLTENEGGAEKEKVNKKKETKTKEPESKKTESETEAHKAYQKASQRMNELLIRDARQIIISDLWGLFDVGHATRGCFLMAQAILRKKIIFPLAIIIKNIARTLLFKTPEWSQDFEALKRERYTLCHVSGIPPSGPFDSKFPEFWVTEGMQIRVEFPFNLPWCRSERAPEPEMEKTDSYLTIWGKISDMPFGDPISQHSFFQELIEFLETEVLANFQKKKKGFRRVLLFLKKKFFRSKLLKGSKVKKRKNSKEISQLIKPKKEKVSKVKKRKKGNEISELIKRKKETKRKMKDMMDKTHTIRNEIERITKETEKELLTFETTVSSNKTSFYWQTVESLIKILKILKRKKTRLIRKSYYFFQFLIETIYVNSINNFLEEVNKRINVLRVVALPKLTKKISKNIIKKIKKKYFILILENPSFLNFSSLSQAYVFYKLSQTQAINPYLRASLQYRGTSLFLKKKLKSYLEAYFFGQGLGHSEFKQNYGVEKPFFPYKVKDKSNPWKNWLRSHFQPYILSDLRWSRLEPQKWRNKMNQRRMVQSKDLKKQDSYQVDSIPSENSKFKKQYRYDLLAYNFLNDESKKDPYIEAPLLVNNKQAAVHSYNIHKHSLVNTITKNHTAFLEKGRLLNMHIDCNKKMKDVWAMTPVLSYRLLQFSSGNQMDKNAIDSWISNDHRSLGPYADDPMAAIAWESLKRSLYVCRPWAISWVLQPHSFFVKWPSLENLGYDREILSAPLTAKLAMSFHMNARCAEAILKPTWMALLYVDFFLTDSLNHINHYEKHLDKRRKPLDQKNNRIMEQRVKEDLEAQAEAIGTSIYEKIKRNSKETERNSKKTERNSKKTKKNFFDWMGFWRVLNNEDELRLYASRSNLERSNLESWLFPEFVRLYNLCNLYTMQPWTLKIDYLFQNLQIRLTADYDYLSLWSDYYSCPYYLSKQTEKKEKVSQPLSFARPTSSLKPKHSVEFLQHSFDDKTKEYLKATVKVLREEMARKEKEEKEKEEKEEKESREKEEVGGRKVKKKKETKKKTNIRLIEGHWTRALESLEDSYNFNVQLSSTFFSDYWIKYRLQLRSMRLIWLLKMHELPPNTTTMGVKQQGRLLNQVMLLMGQRKAEALGVEHASDPLCLTKTLPRLLSLGVFDLETVRIFKEINRKFLKYQILVIPAIHKQKFQNLEVKKIKLEQKTDKVIGKARNKVTQILMSLGSITDTNKNTNENPIVEEPAELTKKGLLAPEDVLSPRSRRKLRILMSLGSTLGSIIDTNKNTNENPIVEEPAELTKEEKEELNKTRNKLMKLRFFLWPNYRLEDLACMNRYWFNTNNGSRFSMLRIRMYPRLKTRK</sequence>
<geneLocation type="chloroplast" evidence="5"/>
<feature type="compositionally biased region" description="Basic residues" evidence="4">
    <location>
        <begin position="2141"/>
        <end position="2150"/>
    </location>
</feature>
<dbReference type="PANTHER" id="PTHR33163">
    <property type="entry name" value="PROTEIN TIC 214-RELATED"/>
    <property type="match status" value="1"/>
</dbReference>
<feature type="coiled-coil region" evidence="3">
    <location>
        <begin position="1943"/>
        <end position="1970"/>
    </location>
</feature>
<protein>
    <recommendedName>
        <fullName evidence="2">Protein TIC 214</fullName>
    </recommendedName>
    <alternativeName>
        <fullName evidence="2">Translocon at the inner envelope membrane of chloroplasts 214</fullName>
    </alternativeName>
</protein>
<dbReference type="EMBL" id="KF240616">
    <property type="protein sequence ID" value="AGV02959.1"/>
    <property type="molecule type" value="Genomic_DNA"/>
</dbReference>
<organism evidence="5">
    <name type="scientific">Hypseocharis bilobata</name>
    <dbReference type="NCBI Taxonomy" id="253189"/>
    <lineage>
        <taxon>Eukaryota</taxon>
        <taxon>Viridiplantae</taxon>
        <taxon>Streptophyta</taxon>
        <taxon>Embryophyta</taxon>
        <taxon>Tracheophyta</taxon>
        <taxon>Spermatophyta</taxon>
        <taxon>Magnoliopsida</taxon>
        <taxon>eudicotyledons</taxon>
        <taxon>Gunneridae</taxon>
        <taxon>Pentapetalae</taxon>
        <taxon>rosids</taxon>
        <taxon>malvids</taxon>
        <taxon>Geraniales</taxon>
        <taxon>Geraniaceae</taxon>
        <taxon>Hypseocharis</taxon>
    </lineage>
</organism>
<reference evidence="5" key="2">
    <citation type="journal article" date="2014" name="Mol. Biol. Evol.">
        <title>Reconstruction of the Ancestral Plastid Genome in Geraniaceae Reveals a Correlation between Genome Rearrangements, Repeats, and Nucleotide Substitution Rates.</title>
        <authorList>
            <person name="Weng M.L."/>
            <person name="Blazier J.C."/>
            <person name="Govindu M."/>
            <person name="Jansen R.K."/>
        </authorList>
    </citation>
    <scope>NUCLEOTIDE SEQUENCE</scope>
</reference>
<keyword evidence="2 5" id="KW-0150">Chloroplast</keyword>
<dbReference type="EMBL" id="KF240616">
    <property type="protein sequence ID" value="AGV02971.1"/>
    <property type="molecule type" value="Genomic_DNA"/>
</dbReference>
<reference evidence="5" key="1">
    <citation type="submission" date="2013-06" db="EMBL/GenBank/DDBJ databases">
        <authorList>
            <person name="Weng M.-L."/>
            <person name="Blazier J.C."/>
            <person name="Govindu M."/>
            <person name="Jansen R.K."/>
        </authorList>
    </citation>
    <scope>NUCLEOTIDE SEQUENCE</scope>
</reference>
<feature type="compositionally biased region" description="Acidic residues" evidence="4">
    <location>
        <begin position="382"/>
        <end position="395"/>
    </location>
</feature>
<feature type="compositionally biased region" description="Basic and acidic residues" evidence="4">
    <location>
        <begin position="396"/>
        <end position="407"/>
    </location>
</feature>
<accession>V9P879</accession>
<feature type="compositionally biased region" description="Basic and acidic residues" evidence="4">
    <location>
        <begin position="1150"/>
        <end position="1166"/>
    </location>
</feature>
<keyword evidence="2" id="KW-1001">Plastid inner membrane</keyword>
<feature type="region of interest" description="Disordered" evidence="4">
    <location>
        <begin position="2116"/>
        <end position="2150"/>
    </location>
</feature>
<evidence type="ECO:0000256" key="2">
    <source>
        <dbReference type="RuleBase" id="RU364085"/>
    </source>
</evidence>
<comment type="function">
    <text evidence="2">Involved in protein precursor import into chloroplasts. May be part of an intermediate translocation complex acting as a protein-conducting channel at the inner envelope.</text>
</comment>
<feature type="compositionally biased region" description="Basic and acidic residues" evidence="4">
    <location>
        <begin position="2116"/>
        <end position="2140"/>
    </location>
</feature>
<dbReference type="GeneID" id="18129642"/>
<dbReference type="InterPro" id="IPR008896">
    <property type="entry name" value="TIC214"/>
</dbReference>
<feature type="transmembrane region" description="Helical" evidence="2">
    <location>
        <begin position="54"/>
        <end position="73"/>
    </location>
</feature>
<comment type="subcellular location">
    <subcellularLocation>
        <location evidence="1">Membrane</location>
        <topology evidence="1">Multi-pass membrane protein</topology>
    </subcellularLocation>
    <subcellularLocation>
        <location evidence="2">Plastid</location>
        <location evidence="2">Chloroplast inner membrane</location>
    </subcellularLocation>
</comment>
<comment type="similarity">
    <text evidence="2">Belongs to the TIC214 family.</text>
</comment>
<evidence type="ECO:0000256" key="3">
    <source>
        <dbReference type="SAM" id="Coils"/>
    </source>
</evidence>
<feature type="transmembrane region" description="Helical" evidence="2">
    <location>
        <begin position="12"/>
        <end position="34"/>
    </location>
</feature>